<dbReference type="EMBL" id="UINC01039531">
    <property type="protein sequence ID" value="SVB38149.1"/>
    <property type="molecule type" value="Genomic_DNA"/>
</dbReference>
<proteinExistence type="predicted"/>
<protein>
    <submittedName>
        <fullName evidence="2">Uncharacterized protein</fullName>
    </submittedName>
</protein>
<gene>
    <name evidence="1" type="ORF">METZ01_LOCUS191003</name>
    <name evidence="2" type="ORF">METZ01_LOCUS272736</name>
</gene>
<organism evidence="2">
    <name type="scientific">marine metagenome</name>
    <dbReference type="NCBI Taxonomy" id="408172"/>
    <lineage>
        <taxon>unclassified sequences</taxon>
        <taxon>metagenomes</taxon>
        <taxon>ecological metagenomes</taxon>
    </lineage>
</organism>
<dbReference type="AlphaFoldDB" id="A0A382K8Y1"/>
<sequence length="36" mass="4332">MVTGYEHQYYHDITEIKITLQRMLIVLEKIEKGLPK</sequence>
<evidence type="ECO:0000313" key="2">
    <source>
        <dbReference type="EMBL" id="SVC19882.1"/>
    </source>
</evidence>
<reference evidence="2" key="1">
    <citation type="submission" date="2018-05" db="EMBL/GenBank/DDBJ databases">
        <authorList>
            <person name="Lanie J.A."/>
            <person name="Ng W.-L."/>
            <person name="Kazmierczak K.M."/>
            <person name="Andrzejewski T.M."/>
            <person name="Davidsen T.M."/>
            <person name="Wayne K.J."/>
            <person name="Tettelin H."/>
            <person name="Glass J.I."/>
            <person name="Rusch D."/>
            <person name="Podicherti R."/>
            <person name="Tsui H.-C.T."/>
            <person name="Winkler M.E."/>
        </authorList>
    </citation>
    <scope>NUCLEOTIDE SEQUENCE</scope>
</reference>
<accession>A0A382K8Y1</accession>
<name>A0A382K8Y1_9ZZZZ</name>
<evidence type="ECO:0000313" key="1">
    <source>
        <dbReference type="EMBL" id="SVB38149.1"/>
    </source>
</evidence>
<dbReference type="EMBL" id="UINC01078627">
    <property type="protein sequence ID" value="SVC19882.1"/>
    <property type="molecule type" value="Genomic_DNA"/>
</dbReference>